<dbReference type="KEGG" id="apln:108736608"/>
<evidence type="ECO:0000256" key="9">
    <source>
        <dbReference type="ARBA" id="ARBA00022840"/>
    </source>
</evidence>
<dbReference type="SUPFAM" id="SSF54585">
    <property type="entry name" value="Cdc48 domain 2-like"/>
    <property type="match status" value="1"/>
</dbReference>
<feature type="domain" description="AAA+ ATPase" evidence="18">
    <location>
        <begin position="463"/>
        <end position="608"/>
    </location>
</feature>
<dbReference type="OrthoDB" id="8173462at2759"/>
<keyword evidence="5" id="KW-0962">Peroxisome biogenesis</keyword>
<dbReference type="Pfam" id="PF17862">
    <property type="entry name" value="AAA_lid_3"/>
    <property type="match status" value="1"/>
</dbReference>
<keyword evidence="3" id="KW-0813">Transport</keyword>
<evidence type="ECO:0000256" key="13">
    <source>
        <dbReference type="ARBA" id="ARBA00032509"/>
    </source>
</evidence>
<dbReference type="GO" id="GO:0005829">
    <property type="term" value="C:cytosol"/>
    <property type="evidence" value="ECO:0007669"/>
    <property type="project" value="UniProtKB-SubCell"/>
</dbReference>
<dbReference type="RefSeq" id="XP_025833894.1">
    <property type="nucleotide sequence ID" value="XM_025978109.1"/>
</dbReference>
<protein>
    <recommendedName>
        <fullName evidence="14">Peroxisomal ATPase PEX1</fullName>
    </recommendedName>
    <alternativeName>
        <fullName evidence="13">Peroxin-1</fullName>
    </alternativeName>
</protein>
<dbReference type="Gene3D" id="3.40.50.300">
    <property type="entry name" value="P-loop containing nucleotide triphosphate hydrolases"/>
    <property type="match status" value="2"/>
</dbReference>
<proteinExistence type="inferred from homology"/>
<dbReference type="CDD" id="cd00009">
    <property type="entry name" value="AAA"/>
    <property type="match status" value="1"/>
</dbReference>
<comment type="catalytic activity">
    <reaction evidence="16">
        <text>ATP + H2O = ADP + phosphate + H(+)</text>
        <dbReference type="Rhea" id="RHEA:13065"/>
        <dbReference type="ChEBI" id="CHEBI:15377"/>
        <dbReference type="ChEBI" id="CHEBI:15378"/>
        <dbReference type="ChEBI" id="CHEBI:30616"/>
        <dbReference type="ChEBI" id="CHEBI:43474"/>
        <dbReference type="ChEBI" id="CHEBI:456216"/>
    </reaction>
    <physiologicalReaction direction="left-to-right" evidence="16">
        <dbReference type="Rhea" id="RHEA:13066"/>
    </physiologicalReaction>
</comment>
<sequence length="984" mass="110797">MSTETFRIKFLTSKNCFCCLSTRNLSKYPLRSCVKVFLNNSDVLYFSIGPSNFQLEDDELGISSLYANVLNLRENDLVEMCIVNNVSAVKSLTLSATCADDYEVLELLAESVQNTLLNHVTVVNKNQKVIIWVSPFLHVNVNIDEVRPTSPGHLENLTEVIIKPPTKVKTDITEHNNMSVFDMFQSRVPLTNSEYVFNKFSKEIEPQVFRLHPLDDLKKVFGEIPNSDQYFNVFIRQKDLSGLLRKTASGKVDKLFLLKVIVPPYVSVQGFIAENLQVETVRVQLIVIQDFFKTEIDFESCDFSVMFCHQSLFKNFKLKVGSKVILYSQLRDTSSVDSIIILTKSVYLNDVEEMLKYYLAKNCKQGPVLLNADFPFQLDDKNMVCALKFEPSSKSYCILDSDNIRKIKYTVVEKEVEIIRNESEEQFITFNELDVCTEVGNYRQIFENVCNILQKSLNRNSYELEGIVISGKSGSGKTTLLNLIKNKLSDSPFRLHFEIVNCGTLKGKTLDSLSRMLYCNIVRAIYFQPSVILLDDLNAICGKVEREIQTQESVVVNRSSEIVRDLLNIYLTHNQIQVIATCENITQINEYILPARGKRVLWHPFKIEDLNQSDRLSLLRFLFSNKTNLDVVDLEKYTSQMDGFVVQDLVDFTNKAIFESIKEGCSQVSSIHCDNVFSNFSPVSLQNINTHSFGDKDFSDVGGLEDVKTILIESLLWPLQYPHLFASAPLRLQTGVLLYGPPGTGKTLVAGAAAKHCNLRLIAIKGPELLSKYIGASEQAVRQIFEKAQSAKPCILFFDEFDSFAPRRGHDSTGVTDRVVNQLLTQLDGVESLSGVCVLAATSRPDLLDPALLRPGRLDKQIFCPFPDSAARLAILKALSKSVKFANNVNLSEIANLAENYSGADLQGVLCTAHLAAVEEAMGHDKELKEDPEITQEHLKDAIVNSRPSLSRDERAKYERIYKKFEGSPNKLDLLGAVQKATLA</sequence>
<dbReference type="SMART" id="SM00382">
    <property type="entry name" value="AAA"/>
    <property type="match status" value="2"/>
</dbReference>
<evidence type="ECO:0000256" key="15">
    <source>
        <dbReference type="ARBA" id="ARBA00046271"/>
    </source>
</evidence>
<dbReference type="FunFam" id="1.10.8.60:FF:000105">
    <property type="entry name" value="PeRoXisome assembly factor"/>
    <property type="match status" value="1"/>
</dbReference>
<dbReference type="PROSITE" id="PS00674">
    <property type="entry name" value="AAA"/>
    <property type="match status" value="1"/>
</dbReference>
<dbReference type="InterPro" id="IPR029067">
    <property type="entry name" value="CDC48_domain_2-like_sf"/>
</dbReference>
<evidence type="ECO:0000256" key="2">
    <source>
        <dbReference type="ARBA" id="ARBA00006914"/>
    </source>
</evidence>
<evidence type="ECO:0000256" key="16">
    <source>
        <dbReference type="ARBA" id="ARBA00048778"/>
    </source>
</evidence>
<dbReference type="InterPro" id="IPR003959">
    <property type="entry name" value="ATPase_AAA_core"/>
</dbReference>
<name>A0A7F5RD42_AGRPL</name>
<keyword evidence="12" id="KW-0576">Peroxisome</keyword>
<evidence type="ECO:0000256" key="3">
    <source>
        <dbReference type="ARBA" id="ARBA00022448"/>
    </source>
</evidence>
<dbReference type="Proteomes" id="UP000192223">
    <property type="component" value="Unplaced"/>
</dbReference>
<keyword evidence="6" id="KW-0677">Repeat</keyword>
<keyword evidence="10" id="KW-0653">Protein transport</keyword>
<dbReference type="GO" id="GO:0005778">
    <property type="term" value="C:peroxisomal membrane"/>
    <property type="evidence" value="ECO:0007669"/>
    <property type="project" value="UniProtKB-SubCell"/>
</dbReference>
<gene>
    <name evidence="20 21" type="primary">LOC108736608</name>
</gene>
<comment type="subcellular location">
    <subcellularLocation>
        <location evidence="1">Cytoplasm</location>
        <location evidence="1">Cytosol</location>
    </subcellularLocation>
    <subcellularLocation>
        <location evidence="15">Peroxisome membrane</location>
    </subcellularLocation>
</comment>
<dbReference type="CTD" id="5189"/>
<dbReference type="GeneID" id="108736608"/>
<evidence type="ECO:0000313" key="21">
    <source>
        <dbReference type="RefSeq" id="XP_025833895.1"/>
    </source>
</evidence>
<dbReference type="GO" id="GO:0005524">
    <property type="term" value="F:ATP binding"/>
    <property type="evidence" value="ECO:0007669"/>
    <property type="project" value="UniProtKB-KW"/>
</dbReference>
<comment type="subunit">
    <text evidence="17">Interacts with PEX6; forming the PEX1-PEX6 AAA ATPase complex, which is composed of a heterohexamer formed by a trimer of PEX1-PEX6 dimers.</text>
</comment>
<evidence type="ECO:0000256" key="7">
    <source>
        <dbReference type="ARBA" id="ARBA00022741"/>
    </source>
</evidence>
<dbReference type="InterPro" id="IPR041569">
    <property type="entry name" value="AAA_lid_3"/>
</dbReference>
<dbReference type="InterPro" id="IPR050168">
    <property type="entry name" value="AAA_ATPase_domain"/>
</dbReference>
<dbReference type="GO" id="GO:0016558">
    <property type="term" value="P:protein import into peroxisome matrix"/>
    <property type="evidence" value="ECO:0007669"/>
    <property type="project" value="TreeGrafter"/>
</dbReference>
<accession>A0A7F5RD42</accession>
<dbReference type="FunFam" id="3.40.50.300:FF:000149">
    <property type="entry name" value="Nuclear valosin-containing protein-like"/>
    <property type="match status" value="1"/>
</dbReference>
<keyword evidence="11" id="KW-0472">Membrane</keyword>
<evidence type="ECO:0000313" key="19">
    <source>
        <dbReference type="Proteomes" id="UP000192223"/>
    </source>
</evidence>
<dbReference type="InterPro" id="IPR015342">
    <property type="entry name" value="PEX1-N_C-lobe"/>
</dbReference>
<dbReference type="Gene3D" id="1.10.8.60">
    <property type="match status" value="2"/>
</dbReference>
<dbReference type="PANTHER" id="PTHR23077">
    <property type="entry name" value="AAA-FAMILY ATPASE"/>
    <property type="match status" value="1"/>
</dbReference>
<keyword evidence="7" id="KW-0547">Nucleotide-binding</keyword>
<keyword evidence="19" id="KW-1185">Reference proteome</keyword>
<keyword evidence="9" id="KW-0067">ATP-binding</keyword>
<comment type="similarity">
    <text evidence="2">Belongs to the AAA ATPase family.</text>
</comment>
<dbReference type="InterPro" id="IPR003960">
    <property type="entry name" value="ATPase_AAA_CS"/>
</dbReference>
<evidence type="ECO:0000256" key="1">
    <source>
        <dbReference type="ARBA" id="ARBA00004514"/>
    </source>
</evidence>
<evidence type="ECO:0000259" key="18">
    <source>
        <dbReference type="SMART" id="SM00382"/>
    </source>
</evidence>
<dbReference type="PANTHER" id="PTHR23077:SF12">
    <property type="entry name" value="PEROXISOMAL ATPASE PEX1"/>
    <property type="match status" value="1"/>
</dbReference>
<evidence type="ECO:0000256" key="14">
    <source>
        <dbReference type="ARBA" id="ARBA00034532"/>
    </source>
</evidence>
<feature type="domain" description="AAA+ ATPase" evidence="18">
    <location>
        <begin position="732"/>
        <end position="868"/>
    </location>
</feature>
<dbReference type="InterPro" id="IPR003593">
    <property type="entry name" value="AAA+_ATPase"/>
</dbReference>
<keyword evidence="8" id="KW-0378">Hydrolase</keyword>
<evidence type="ECO:0000256" key="11">
    <source>
        <dbReference type="ARBA" id="ARBA00023136"/>
    </source>
</evidence>
<dbReference type="GO" id="GO:0016887">
    <property type="term" value="F:ATP hydrolysis activity"/>
    <property type="evidence" value="ECO:0007669"/>
    <property type="project" value="InterPro"/>
</dbReference>
<reference evidence="20 21" key="1">
    <citation type="submission" date="2025-04" db="UniProtKB">
        <authorList>
            <consortium name="RefSeq"/>
        </authorList>
    </citation>
    <scope>IDENTIFICATION</scope>
    <source>
        <tissue evidence="20 21">Entire body</tissue>
    </source>
</reference>
<dbReference type="Pfam" id="PF00004">
    <property type="entry name" value="AAA"/>
    <property type="match status" value="2"/>
</dbReference>
<evidence type="ECO:0000256" key="8">
    <source>
        <dbReference type="ARBA" id="ARBA00022801"/>
    </source>
</evidence>
<evidence type="ECO:0000313" key="20">
    <source>
        <dbReference type="RefSeq" id="XP_025833894.1"/>
    </source>
</evidence>
<dbReference type="AlphaFoldDB" id="A0A7F5RD42"/>
<organism evidence="19 20">
    <name type="scientific">Agrilus planipennis</name>
    <name type="common">Emerald ash borer</name>
    <name type="synonym">Agrilus marcopoli</name>
    <dbReference type="NCBI Taxonomy" id="224129"/>
    <lineage>
        <taxon>Eukaryota</taxon>
        <taxon>Metazoa</taxon>
        <taxon>Ecdysozoa</taxon>
        <taxon>Arthropoda</taxon>
        <taxon>Hexapoda</taxon>
        <taxon>Insecta</taxon>
        <taxon>Pterygota</taxon>
        <taxon>Neoptera</taxon>
        <taxon>Endopterygota</taxon>
        <taxon>Coleoptera</taxon>
        <taxon>Polyphaga</taxon>
        <taxon>Elateriformia</taxon>
        <taxon>Buprestoidea</taxon>
        <taxon>Buprestidae</taxon>
        <taxon>Agrilinae</taxon>
        <taxon>Agrilus</taxon>
    </lineage>
</organism>
<keyword evidence="4" id="KW-0963">Cytoplasm</keyword>
<dbReference type="Gene3D" id="3.10.330.10">
    <property type="match status" value="1"/>
</dbReference>
<dbReference type="SUPFAM" id="SSF52540">
    <property type="entry name" value="P-loop containing nucleoside triphosphate hydrolases"/>
    <property type="match status" value="2"/>
</dbReference>
<dbReference type="InterPro" id="IPR027417">
    <property type="entry name" value="P-loop_NTPase"/>
</dbReference>
<dbReference type="RefSeq" id="XP_025833895.1">
    <property type="nucleotide sequence ID" value="XM_025978110.1"/>
</dbReference>
<evidence type="ECO:0000256" key="12">
    <source>
        <dbReference type="ARBA" id="ARBA00023140"/>
    </source>
</evidence>
<dbReference type="Pfam" id="PF09262">
    <property type="entry name" value="PEX-1N"/>
    <property type="match status" value="1"/>
</dbReference>
<evidence type="ECO:0000256" key="6">
    <source>
        <dbReference type="ARBA" id="ARBA00022737"/>
    </source>
</evidence>
<evidence type="ECO:0000256" key="5">
    <source>
        <dbReference type="ARBA" id="ARBA00022593"/>
    </source>
</evidence>
<evidence type="ECO:0000256" key="4">
    <source>
        <dbReference type="ARBA" id="ARBA00022490"/>
    </source>
</evidence>
<evidence type="ECO:0000256" key="10">
    <source>
        <dbReference type="ARBA" id="ARBA00022927"/>
    </source>
</evidence>
<evidence type="ECO:0000256" key="17">
    <source>
        <dbReference type="ARBA" id="ARBA00064205"/>
    </source>
</evidence>